<feature type="compositionally biased region" description="Polar residues" evidence="1">
    <location>
        <begin position="1"/>
        <end position="16"/>
    </location>
</feature>
<reference evidence="3 4" key="1">
    <citation type="submission" date="2024-02" db="EMBL/GenBank/DDBJ databases">
        <title>A draft genome for the cacao thread blight pathogen Marasmius crinis-equi.</title>
        <authorList>
            <person name="Cohen S.P."/>
            <person name="Baruah I.K."/>
            <person name="Amoako-Attah I."/>
            <person name="Bukari Y."/>
            <person name="Meinhardt L.W."/>
            <person name="Bailey B.A."/>
        </authorList>
    </citation>
    <scope>NUCLEOTIDE SEQUENCE [LARGE SCALE GENOMIC DNA]</scope>
    <source>
        <strain evidence="3 4">GH-76</strain>
    </source>
</reference>
<dbReference type="Proteomes" id="UP001465976">
    <property type="component" value="Unassembled WGS sequence"/>
</dbReference>
<accession>A0ABR3EMT9</accession>
<dbReference type="EMBL" id="JBAHYK010002923">
    <property type="protein sequence ID" value="KAL0564212.1"/>
    <property type="molecule type" value="Genomic_DNA"/>
</dbReference>
<keyword evidence="2" id="KW-0812">Transmembrane</keyword>
<keyword evidence="2" id="KW-0472">Membrane</keyword>
<protein>
    <recommendedName>
        <fullName evidence="5">Glycosyltransferase</fullName>
    </recommendedName>
</protein>
<comment type="caution">
    <text evidence="3">The sequence shown here is derived from an EMBL/GenBank/DDBJ whole genome shotgun (WGS) entry which is preliminary data.</text>
</comment>
<evidence type="ECO:0000313" key="3">
    <source>
        <dbReference type="EMBL" id="KAL0564212.1"/>
    </source>
</evidence>
<proteinExistence type="predicted"/>
<feature type="region of interest" description="Disordered" evidence="1">
    <location>
        <begin position="37"/>
        <end position="57"/>
    </location>
</feature>
<keyword evidence="2" id="KW-1133">Transmembrane helix</keyword>
<evidence type="ECO:0000256" key="1">
    <source>
        <dbReference type="SAM" id="MobiDB-lite"/>
    </source>
</evidence>
<feature type="region of interest" description="Disordered" evidence="1">
    <location>
        <begin position="1"/>
        <end position="24"/>
    </location>
</feature>
<keyword evidence="4" id="KW-1185">Reference proteome</keyword>
<sequence>MSGSPKLTGSGSIQSHLSTASSRLRISSSITGLAAKERDDDDVLPHPAHSSDSESTKIPKLSTLLLRFTSTEIPHPGVSPRSRASQWAILSIKIFVGLYCVFSLFFAPYKIYNNIRTDKHRDGDVGHVEQDALQFSPLSSLSDALKLSRVLSYQPETKTLEVGVIHNQALTNHSVTLCLWLDESELLSNVSRVMQLGTQWKGPISLVVTSNSEATATVLQRSIQVLKDQSIALSLHILRLRTPLGSHSPNALLNLARLLSSTPRVLLLPGGLTSTVSHELREALATQHDNTVPFVVVHPSTKVSFPLPQLAPLLVPRVFPSWCTERFFYFTDRAKTWDECLWYLWLESDGKLRAIRTITNDETIPDPPQSDIERKISTRLVLNFRTEMCELRVKRLAASEKHITKKLQKRIDWVNHFCRQVRKFL</sequence>
<organism evidence="3 4">
    <name type="scientific">Marasmius crinis-equi</name>
    <dbReference type="NCBI Taxonomy" id="585013"/>
    <lineage>
        <taxon>Eukaryota</taxon>
        <taxon>Fungi</taxon>
        <taxon>Dikarya</taxon>
        <taxon>Basidiomycota</taxon>
        <taxon>Agaricomycotina</taxon>
        <taxon>Agaricomycetes</taxon>
        <taxon>Agaricomycetidae</taxon>
        <taxon>Agaricales</taxon>
        <taxon>Marasmiineae</taxon>
        <taxon>Marasmiaceae</taxon>
        <taxon>Marasmius</taxon>
    </lineage>
</organism>
<evidence type="ECO:0008006" key="5">
    <source>
        <dbReference type="Google" id="ProtNLM"/>
    </source>
</evidence>
<evidence type="ECO:0000313" key="4">
    <source>
        <dbReference type="Proteomes" id="UP001465976"/>
    </source>
</evidence>
<gene>
    <name evidence="3" type="ORF">V5O48_017842</name>
</gene>
<evidence type="ECO:0000256" key="2">
    <source>
        <dbReference type="SAM" id="Phobius"/>
    </source>
</evidence>
<name>A0ABR3EMT9_9AGAR</name>
<feature type="transmembrane region" description="Helical" evidence="2">
    <location>
        <begin position="87"/>
        <end position="109"/>
    </location>
</feature>